<evidence type="ECO:0000256" key="3">
    <source>
        <dbReference type="SAM" id="MobiDB-lite"/>
    </source>
</evidence>
<dbReference type="CDD" id="cd12148">
    <property type="entry name" value="fungal_TF_MHR"/>
    <property type="match status" value="1"/>
</dbReference>
<dbReference type="EMBL" id="JAHMHQ010000023">
    <property type="protein sequence ID" value="KAK1624809.1"/>
    <property type="molecule type" value="Genomic_DNA"/>
</dbReference>
<evidence type="ECO:0000256" key="1">
    <source>
        <dbReference type="ARBA" id="ARBA00022723"/>
    </source>
</evidence>
<dbReference type="Pfam" id="PF04082">
    <property type="entry name" value="Fungal_trans"/>
    <property type="match status" value="1"/>
</dbReference>
<organism evidence="5 6">
    <name type="scientific">Colletotrichum phormii</name>
    <dbReference type="NCBI Taxonomy" id="359342"/>
    <lineage>
        <taxon>Eukaryota</taxon>
        <taxon>Fungi</taxon>
        <taxon>Dikarya</taxon>
        <taxon>Ascomycota</taxon>
        <taxon>Pezizomycotina</taxon>
        <taxon>Sordariomycetes</taxon>
        <taxon>Hypocreomycetidae</taxon>
        <taxon>Glomerellales</taxon>
        <taxon>Glomerellaceae</taxon>
        <taxon>Colletotrichum</taxon>
        <taxon>Colletotrichum acutatum species complex</taxon>
    </lineage>
</organism>
<reference evidence="5" key="1">
    <citation type="submission" date="2021-06" db="EMBL/GenBank/DDBJ databases">
        <title>Comparative genomics, transcriptomics and evolutionary studies reveal genomic signatures of adaptation to plant cell wall in hemibiotrophic fungi.</title>
        <authorList>
            <consortium name="DOE Joint Genome Institute"/>
            <person name="Baroncelli R."/>
            <person name="Diaz J.F."/>
            <person name="Benocci T."/>
            <person name="Peng M."/>
            <person name="Battaglia E."/>
            <person name="Haridas S."/>
            <person name="Andreopoulos W."/>
            <person name="Labutti K."/>
            <person name="Pangilinan J."/>
            <person name="Floch G.L."/>
            <person name="Makela M.R."/>
            <person name="Henrissat B."/>
            <person name="Grigoriev I.V."/>
            <person name="Crouch J.A."/>
            <person name="De Vries R.P."/>
            <person name="Sukno S.A."/>
            <person name="Thon M.R."/>
        </authorList>
    </citation>
    <scope>NUCLEOTIDE SEQUENCE</scope>
    <source>
        <strain evidence="5">CBS 102054</strain>
    </source>
</reference>
<dbReference type="PROSITE" id="PS00463">
    <property type="entry name" value="ZN2_CY6_FUNGAL_1"/>
    <property type="match status" value="1"/>
</dbReference>
<feature type="region of interest" description="Disordered" evidence="3">
    <location>
        <begin position="60"/>
        <end position="139"/>
    </location>
</feature>
<dbReference type="GO" id="GO:0003677">
    <property type="term" value="F:DNA binding"/>
    <property type="evidence" value="ECO:0007669"/>
    <property type="project" value="InterPro"/>
</dbReference>
<dbReference type="InterPro" id="IPR001138">
    <property type="entry name" value="Zn2Cys6_DnaBD"/>
</dbReference>
<dbReference type="GO" id="GO:0000981">
    <property type="term" value="F:DNA-binding transcription factor activity, RNA polymerase II-specific"/>
    <property type="evidence" value="ECO:0007669"/>
    <property type="project" value="InterPro"/>
</dbReference>
<dbReference type="InterPro" id="IPR036864">
    <property type="entry name" value="Zn2-C6_fun-type_DNA-bd_sf"/>
</dbReference>
<dbReference type="InterPro" id="IPR050987">
    <property type="entry name" value="AtrR-like"/>
</dbReference>
<dbReference type="Pfam" id="PF00172">
    <property type="entry name" value="Zn_clus"/>
    <property type="match status" value="1"/>
</dbReference>
<name>A0AAJ0EA80_9PEZI</name>
<dbReference type="Gene3D" id="4.10.240.10">
    <property type="entry name" value="Zn(2)-C6 fungal-type DNA-binding domain"/>
    <property type="match status" value="1"/>
</dbReference>
<sequence>MNISDDKISMDSKRPRRKVAAACQRCRKQKLKCDTQRPCTLCLRAGVDCINETPSIWRVQGPSITPSRTRKGDRVPGTSRSRLAKRDRRAAGTDKVTEQSPSPGMLVTIDPATCPSELQSVRDESSPAPRALSEQVTSSRPWSTNSAAVSFLDEAFQHHDINTPEEADTSAFAATGWTSRGTHEAIREAGASIASLPRPLSQQRIRSISRQHGAMSAAQRDFLSVLPPTAPMALLVNIYFEKIHWFMMIFFTSEFRARVQELHTTTSQEALPRKANPGLLGLVLAVCLTSLRYASPEQNVQLAELGVDPESLQETISGTLKVRFLDIVSLGSIEAVQMCILLGSFYLYHGEPELAWPICGSGLRIAQALKLHQRYKDEEQSFTVPDVDNPIHRAAETRKRCWWAIYEIETFCSMLYGFPLSIVDEDCNVDVPEQYPLRSKDASWESVRWKSTGKATVLSYKVSMAQLSVIVKRALSELYGNRKQTNSNELGARTEGPLVQRLINTVTRLDQQIRQWHEHLPQELRLKGGDQLQQDARPANWAGGSNHSLSPEHHQHTFRIQALALKLAYENARILVHRPLLAYRAMKKINTAEGSDFRSIEENDPLQSSVRSCRDAGLQIANIGCTPHFKEVIDTYALSFVALHFFTAGVTLSIMTGLDPLSREAYDSKMGLRKLIEMHSQLKSKSVVAEQGLNILTKLMKLVMTKEMERMLHLDVPPQTESDQNGRNNETSGSSNAIEVTARVTNITTIAPSSNIDQNALQQCTLAADAVDDATASLSFSEDPVITQALSEFEQIMMYDISGVGEEDPVEFSEYLTESCFGRQDQGWIWNQGHSFAS</sequence>
<dbReference type="CDD" id="cd00067">
    <property type="entry name" value="GAL4"/>
    <property type="match status" value="1"/>
</dbReference>
<feature type="domain" description="Zn(2)-C6 fungal-type" evidence="4">
    <location>
        <begin position="22"/>
        <end position="51"/>
    </location>
</feature>
<protein>
    <submittedName>
        <fullName evidence="5">Fungal-specific transcription factor domain-containing protein</fullName>
    </submittedName>
</protein>
<dbReference type="Proteomes" id="UP001243989">
    <property type="component" value="Unassembled WGS sequence"/>
</dbReference>
<dbReference type="PANTHER" id="PTHR46910">
    <property type="entry name" value="TRANSCRIPTION FACTOR PDR1"/>
    <property type="match status" value="1"/>
</dbReference>
<dbReference type="RefSeq" id="XP_060440804.1">
    <property type="nucleotide sequence ID" value="XM_060586913.1"/>
</dbReference>
<evidence type="ECO:0000313" key="5">
    <source>
        <dbReference type="EMBL" id="KAK1624809.1"/>
    </source>
</evidence>
<keyword evidence="1" id="KW-0479">Metal-binding</keyword>
<dbReference type="PANTHER" id="PTHR46910:SF17">
    <property type="entry name" value="SCFA-RELATED"/>
    <property type="match status" value="1"/>
</dbReference>
<evidence type="ECO:0000256" key="2">
    <source>
        <dbReference type="ARBA" id="ARBA00023242"/>
    </source>
</evidence>
<keyword evidence="2" id="KW-0539">Nucleus</keyword>
<dbReference type="InterPro" id="IPR007219">
    <property type="entry name" value="XnlR_reg_dom"/>
</dbReference>
<dbReference type="PROSITE" id="PS50048">
    <property type="entry name" value="ZN2_CY6_FUNGAL_2"/>
    <property type="match status" value="1"/>
</dbReference>
<proteinExistence type="predicted"/>
<keyword evidence="6" id="KW-1185">Reference proteome</keyword>
<dbReference type="SUPFAM" id="SSF57701">
    <property type="entry name" value="Zn2/Cys6 DNA-binding domain"/>
    <property type="match status" value="1"/>
</dbReference>
<dbReference type="SMART" id="SM00066">
    <property type="entry name" value="GAL4"/>
    <property type="match status" value="1"/>
</dbReference>
<evidence type="ECO:0000259" key="4">
    <source>
        <dbReference type="PROSITE" id="PS50048"/>
    </source>
</evidence>
<dbReference type="AlphaFoldDB" id="A0AAJ0EA80"/>
<dbReference type="SMART" id="SM00906">
    <property type="entry name" value="Fungal_trans"/>
    <property type="match status" value="1"/>
</dbReference>
<dbReference type="GO" id="GO:0006351">
    <property type="term" value="P:DNA-templated transcription"/>
    <property type="evidence" value="ECO:0007669"/>
    <property type="project" value="InterPro"/>
</dbReference>
<dbReference type="GO" id="GO:0008270">
    <property type="term" value="F:zinc ion binding"/>
    <property type="evidence" value="ECO:0007669"/>
    <property type="project" value="InterPro"/>
</dbReference>
<evidence type="ECO:0000313" key="6">
    <source>
        <dbReference type="Proteomes" id="UP001243989"/>
    </source>
</evidence>
<feature type="region of interest" description="Disordered" evidence="3">
    <location>
        <begin position="715"/>
        <end position="737"/>
    </location>
</feature>
<feature type="compositionally biased region" description="Polar residues" evidence="3">
    <location>
        <begin position="719"/>
        <end position="737"/>
    </location>
</feature>
<dbReference type="GeneID" id="85471775"/>
<comment type="caution">
    <text evidence="5">The sequence shown here is derived from an EMBL/GenBank/DDBJ whole genome shotgun (WGS) entry which is preliminary data.</text>
</comment>
<gene>
    <name evidence="5" type="ORF">BDP81DRAFT_382678</name>
</gene>
<accession>A0AAJ0EA80</accession>